<dbReference type="EMBL" id="VZUD01028796">
    <property type="protein sequence ID" value="NXV25210.1"/>
    <property type="molecule type" value="Genomic_DNA"/>
</dbReference>
<dbReference type="Gene3D" id="3.30.420.10">
    <property type="entry name" value="Ribonuclease H-like superfamily/Ribonuclease H"/>
    <property type="match status" value="1"/>
</dbReference>
<evidence type="ECO:0000256" key="5">
    <source>
        <dbReference type="ARBA" id="ARBA00022723"/>
    </source>
</evidence>
<evidence type="ECO:0000256" key="6">
    <source>
        <dbReference type="ARBA" id="ARBA00022759"/>
    </source>
</evidence>
<evidence type="ECO:0000256" key="8">
    <source>
        <dbReference type="ARBA" id="ARBA00022918"/>
    </source>
</evidence>
<accession>A0A7L3SDF7</accession>
<evidence type="ECO:0000259" key="11">
    <source>
        <dbReference type="PROSITE" id="PS50994"/>
    </source>
</evidence>
<keyword evidence="9" id="KW-0863">Zinc-finger</keyword>
<evidence type="ECO:0000313" key="12">
    <source>
        <dbReference type="EMBL" id="NXV25210.1"/>
    </source>
</evidence>
<dbReference type="GO" id="GO:0016787">
    <property type="term" value="F:hydrolase activity"/>
    <property type="evidence" value="ECO:0007669"/>
    <property type="project" value="UniProtKB-KW"/>
</dbReference>
<dbReference type="PANTHER" id="PTHR41694">
    <property type="entry name" value="ENDOGENOUS RETROVIRUS GROUP K MEMBER POL PROTEIN"/>
    <property type="match status" value="1"/>
</dbReference>
<dbReference type="SUPFAM" id="SSF53098">
    <property type="entry name" value="Ribonuclease H-like"/>
    <property type="match status" value="1"/>
</dbReference>
<dbReference type="Proteomes" id="UP000578766">
    <property type="component" value="Unassembled WGS sequence"/>
</dbReference>
<dbReference type="InterPro" id="IPR017856">
    <property type="entry name" value="Integrase-like_N"/>
</dbReference>
<dbReference type="InterPro" id="IPR012337">
    <property type="entry name" value="RNaseH-like_sf"/>
</dbReference>
<keyword evidence="6" id="KW-0255">Endonuclease</keyword>
<dbReference type="GO" id="GO:0015074">
    <property type="term" value="P:DNA integration"/>
    <property type="evidence" value="ECO:0007669"/>
    <property type="project" value="InterPro"/>
</dbReference>
<keyword evidence="4" id="KW-0540">Nuclease</keyword>
<proteinExistence type="predicted"/>
<evidence type="ECO:0000313" key="13">
    <source>
        <dbReference type="Proteomes" id="UP000578766"/>
    </source>
</evidence>
<keyword evidence="2" id="KW-0808">Transferase</keyword>
<dbReference type="InterPro" id="IPR001584">
    <property type="entry name" value="Integrase_cat-core"/>
</dbReference>
<dbReference type="GO" id="GO:0004519">
    <property type="term" value="F:endonuclease activity"/>
    <property type="evidence" value="ECO:0007669"/>
    <property type="project" value="UniProtKB-KW"/>
</dbReference>
<dbReference type="InterPro" id="IPR003308">
    <property type="entry name" value="Integrase_Zn-bd_dom_N"/>
</dbReference>
<protein>
    <recommendedName>
        <fullName evidence="1">RNA-directed DNA polymerase</fullName>
        <ecNumber evidence="1">2.7.7.49</ecNumber>
    </recommendedName>
</protein>
<dbReference type="GO" id="GO:0035613">
    <property type="term" value="F:RNA stem-loop binding"/>
    <property type="evidence" value="ECO:0007669"/>
    <property type="project" value="TreeGrafter"/>
</dbReference>
<dbReference type="InterPro" id="IPR036397">
    <property type="entry name" value="RNaseH_sf"/>
</dbReference>
<dbReference type="Pfam" id="PF00665">
    <property type="entry name" value="rve"/>
    <property type="match status" value="1"/>
</dbReference>
<name>A0A7L3SDF7_CEPGR</name>
<keyword evidence="5" id="KW-0479">Metal-binding</keyword>
<keyword evidence="7" id="KW-0378">Hydrolase</keyword>
<evidence type="ECO:0000256" key="1">
    <source>
        <dbReference type="ARBA" id="ARBA00012493"/>
    </source>
</evidence>
<keyword evidence="8" id="KW-0695">RNA-directed DNA polymerase</keyword>
<dbReference type="Pfam" id="PF02022">
    <property type="entry name" value="Integrase_Zn"/>
    <property type="match status" value="1"/>
</dbReference>
<organism evidence="12 13">
    <name type="scientific">Cepphus grylle</name>
    <name type="common">Black guillemot</name>
    <name type="synonym">Alca grylle</name>
    <dbReference type="NCBI Taxonomy" id="28697"/>
    <lineage>
        <taxon>Eukaryota</taxon>
        <taxon>Metazoa</taxon>
        <taxon>Chordata</taxon>
        <taxon>Craniata</taxon>
        <taxon>Vertebrata</taxon>
        <taxon>Euteleostomi</taxon>
        <taxon>Archelosauria</taxon>
        <taxon>Archosauria</taxon>
        <taxon>Dinosauria</taxon>
        <taxon>Saurischia</taxon>
        <taxon>Theropoda</taxon>
        <taxon>Coelurosauria</taxon>
        <taxon>Aves</taxon>
        <taxon>Neognathae</taxon>
        <taxon>Neoaves</taxon>
        <taxon>Charadriiformes</taxon>
        <taxon>Alcidae</taxon>
        <taxon>Cepphus</taxon>
    </lineage>
</organism>
<keyword evidence="9" id="KW-0862">Zinc</keyword>
<feature type="domain" description="Integrase-type" evidence="10">
    <location>
        <begin position="22"/>
        <end position="63"/>
    </location>
</feature>
<evidence type="ECO:0000256" key="7">
    <source>
        <dbReference type="ARBA" id="ARBA00022801"/>
    </source>
</evidence>
<evidence type="ECO:0000256" key="2">
    <source>
        <dbReference type="ARBA" id="ARBA00022679"/>
    </source>
</evidence>
<evidence type="ECO:0000256" key="4">
    <source>
        <dbReference type="ARBA" id="ARBA00022722"/>
    </source>
</evidence>
<comment type="caution">
    <text evidence="12">The sequence shown here is derived from an EMBL/GenBank/DDBJ whole genome shotgun (WGS) entry which is preliminary data.</text>
</comment>
<dbReference type="PANTHER" id="PTHR41694:SF3">
    <property type="entry name" value="RNA-DIRECTED DNA POLYMERASE-RELATED"/>
    <property type="match status" value="1"/>
</dbReference>
<dbReference type="Gene3D" id="1.10.10.200">
    <property type="match status" value="1"/>
</dbReference>
<keyword evidence="13" id="KW-1185">Reference proteome</keyword>
<dbReference type="GO" id="GO:0008270">
    <property type="term" value="F:zinc ion binding"/>
    <property type="evidence" value="ECO:0007669"/>
    <property type="project" value="UniProtKB-KW"/>
</dbReference>
<keyword evidence="3" id="KW-0548">Nucleotidyltransferase</keyword>
<evidence type="ECO:0000256" key="3">
    <source>
        <dbReference type="ARBA" id="ARBA00022695"/>
    </source>
</evidence>
<dbReference type="PROSITE" id="PS50876">
    <property type="entry name" value="ZF_INTEGRASE"/>
    <property type="match status" value="1"/>
</dbReference>
<dbReference type="EC" id="2.7.7.49" evidence="1"/>
<dbReference type="SUPFAM" id="SSF46919">
    <property type="entry name" value="N-terminal Zn binding domain of HIV integrase"/>
    <property type="match status" value="1"/>
</dbReference>
<feature type="non-terminal residue" evidence="12">
    <location>
        <position position="1"/>
    </location>
</feature>
<dbReference type="PROSITE" id="PS50994">
    <property type="entry name" value="INTEGRASE"/>
    <property type="match status" value="1"/>
</dbReference>
<feature type="non-terminal residue" evidence="12">
    <location>
        <position position="116"/>
    </location>
</feature>
<gene>
    <name evidence="12" type="primary">Ervk10</name>
    <name evidence="12" type="ORF">CEPGRY_R16141</name>
</gene>
<reference evidence="12 13" key="1">
    <citation type="submission" date="2019-09" db="EMBL/GenBank/DDBJ databases">
        <title>Bird 10,000 Genomes (B10K) Project - Family phase.</title>
        <authorList>
            <person name="Zhang G."/>
        </authorList>
    </citation>
    <scope>NUCLEOTIDE SEQUENCE [LARGE SCALE GENOMIC DNA]</scope>
    <source>
        <strain evidence="12">OUT-0020</strain>
        <tissue evidence="12">Liver</tissue>
    </source>
</reference>
<feature type="domain" description="Integrase catalytic" evidence="11">
    <location>
        <begin position="71"/>
        <end position="116"/>
    </location>
</feature>
<dbReference type="GO" id="GO:0003964">
    <property type="term" value="F:RNA-directed DNA polymerase activity"/>
    <property type="evidence" value="ECO:0007669"/>
    <property type="project" value="UniProtKB-KW"/>
</dbReference>
<dbReference type="AlphaFoldDB" id="A0A7L3SDF7"/>
<evidence type="ECO:0000256" key="9">
    <source>
        <dbReference type="PROSITE-ProRule" id="PRU00450"/>
    </source>
</evidence>
<evidence type="ECO:0000259" key="10">
    <source>
        <dbReference type="PROSITE" id="PS50876"/>
    </source>
</evidence>
<sequence>LAIGNNRADRLVAATWENRQTNLFEQARVSHEFVHQSAKVLERQFNLTLADARGIVQSCPDCQAIGFGLSIGVNPRGLQSLQLWQMDVTHVPEFGQQKYVHVSIDTYSRAMWATAQ</sequence>